<accession>A0A3S0JBA3</accession>
<evidence type="ECO:0000313" key="1">
    <source>
        <dbReference type="EMBL" id="RTQ46285.1"/>
    </source>
</evidence>
<dbReference type="InterPro" id="IPR025345">
    <property type="entry name" value="DUF4249"/>
</dbReference>
<reference evidence="1 2" key="1">
    <citation type="submission" date="2018-12" db="EMBL/GenBank/DDBJ databases">
        <title>Hymenobacter gummosus sp. nov., isolated from a spring.</title>
        <authorList>
            <person name="Nie L."/>
        </authorList>
    </citation>
    <scope>NUCLEOTIDE SEQUENCE [LARGE SCALE GENOMIC DNA]</scope>
    <source>
        <strain evidence="1 2">KCTC 52166</strain>
    </source>
</reference>
<dbReference type="EMBL" id="RXOF01000016">
    <property type="protein sequence ID" value="RTQ46285.1"/>
    <property type="molecule type" value="Genomic_DNA"/>
</dbReference>
<comment type="caution">
    <text evidence="1">The sequence shown here is derived from an EMBL/GenBank/DDBJ whole genome shotgun (WGS) entry which is preliminary data.</text>
</comment>
<gene>
    <name evidence="1" type="ORF">EJV47_22425</name>
</gene>
<protein>
    <submittedName>
        <fullName evidence="1">DUF4249 domain-containing protein</fullName>
    </submittedName>
</protein>
<dbReference type="Pfam" id="PF14054">
    <property type="entry name" value="DUF4249"/>
    <property type="match status" value="1"/>
</dbReference>
<name>A0A3S0JBA3_9BACT</name>
<sequence length="304" mass="34208">MPERMKTDRGFLRMLERMKRILNNPDGRPGARAAQRRLMAWMLALTGLLTGCNLEQNADVDLPVLPAQLVVECYLEAGKIPEMTVTETVPYLSTPTPTILTDVTVTLTSPRGVTETLRFQPGQNPDTRKFFTHRGTRRLSIQPGDTWQLTVTDTKGRRVMGTATMPATVPIDTIEWMFNNRPEPRAMVTVKFQDPPGVGDFYRFQVHNDSISDDPDVEYFPEDRLLDGQLVTLGTSYEFAQNDTLIVSLFHLDQPYYNFLRSINDAQSANGNPFGQPAAVQSTVQGGIGVFAILNYQRRLIIVR</sequence>
<dbReference type="AlphaFoldDB" id="A0A3S0JBA3"/>
<keyword evidence="2" id="KW-1185">Reference proteome</keyword>
<proteinExistence type="predicted"/>
<organism evidence="1 2">
    <name type="scientific">Hymenobacter gummosus</name>
    <dbReference type="NCBI Taxonomy" id="1776032"/>
    <lineage>
        <taxon>Bacteria</taxon>
        <taxon>Pseudomonadati</taxon>
        <taxon>Bacteroidota</taxon>
        <taxon>Cytophagia</taxon>
        <taxon>Cytophagales</taxon>
        <taxon>Hymenobacteraceae</taxon>
        <taxon>Hymenobacter</taxon>
    </lineage>
</organism>
<dbReference type="Proteomes" id="UP000282184">
    <property type="component" value="Unassembled WGS sequence"/>
</dbReference>
<dbReference type="SUPFAM" id="SSF49785">
    <property type="entry name" value="Galactose-binding domain-like"/>
    <property type="match status" value="1"/>
</dbReference>
<dbReference type="InterPro" id="IPR008979">
    <property type="entry name" value="Galactose-bd-like_sf"/>
</dbReference>
<dbReference type="OrthoDB" id="1117499at2"/>
<evidence type="ECO:0000313" key="2">
    <source>
        <dbReference type="Proteomes" id="UP000282184"/>
    </source>
</evidence>